<keyword evidence="4 10" id="KW-0812">Transmembrane</keyword>
<evidence type="ECO:0000256" key="10">
    <source>
        <dbReference type="PROSITE-ProRule" id="PRU01193"/>
    </source>
</evidence>
<feature type="transmembrane region" description="Helical" evidence="11">
    <location>
        <begin position="101"/>
        <end position="125"/>
    </location>
</feature>
<evidence type="ECO:0000313" key="15">
    <source>
        <dbReference type="Proteomes" id="UP000608154"/>
    </source>
</evidence>
<dbReference type="SUPFAM" id="SSF56176">
    <property type="entry name" value="FAD-binding/transporter-associated domain-like"/>
    <property type="match status" value="1"/>
</dbReference>
<keyword evidence="8 10" id="KW-0472">Membrane</keyword>
<dbReference type="Gene3D" id="3.10.580.10">
    <property type="entry name" value="CBS-domain"/>
    <property type="match status" value="1"/>
</dbReference>
<keyword evidence="14" id="KW-0238">DNA-binding</keyword>
<evidence type="ECO:0000256" key="3">
    <source>
        <dbReference type="ARBA" id="ARBA00022475"/>
    </source>
</evidence>
<dbReference type="InterPro" id="IPR016169">
    <property type="entry name" value="FAD-bd_PCMH_sub2"/>
</dbReference>
<reference evidence="14" key="1">
    <citation type="journal article" date="2014" name="Int. J. Syst. Evol. Microbiol.">
        <title>Complete genome sequence of Corynebacterium casei LMG S-19264T (=DSM 44701T), isolated from a smear-ripened cheese.</title>
        <authorList>
            <consortium name="US DOE Joint Genome Institute (JGI-PGF)"/>
            <person name="Walter F."/>
            <person name="Albersmeier A."/>
            <person name="Kalinowski J."/>
            <person name="Ruckert C."/>
        </authorList>
    </citation>
    <scope>NUCLEOTIDE SEQUENCE</scope>
    <source>
        <strain evidence="14">CGMCC 1.15095</strain>
    </source>
</reference>
<dbReference type="GO" id="GO:0003677">
    <property type="term" value="F:DNA binding"/>
    <property type="evidence" value="ECO:0007669"/>
    <property type="project" value="UniProtKB-KW"/>
</dbReference>
<protein>
    <submittedName>
        <fullName evidence="14">DNA-binding protein</fullName>
    </submittedName>
</protein>
<dbReference type="Proteomes" id="UP000608154">
    <property type="component" value="Unassembled WGS sequence"/>
</dbReference>
<dbReference type="PROSITE" id="PS51371">
    <property type="entry name" value="CBS"/>
    <property type="match status" value="2"/>
</dbReference>
<feature type="domain" description="CNNM transmembrane" evidence="13">
    <location>
        <begin position="1"/>
        <end position="202"/>
    </location>
</feature>
<comment type="subcellular location">
    <subcellularLocation>
        <location evidence="1">Cell membrane</location>
        <topology evidence="1">Multi-pass membrane protein</topology>
    </subcellularLocation>
</comment>
<dbReference type="Pfam" id="PF00571">
    <property type="entry name" value="CBS"/>
    <property type="match status" value="2"/>
</dbReference>
<evidence type="ECO:0000256" key="2">
    <source>
        <dbReference type="ARBA" id="ARBA00006446"/>
    </source>
</evidence>
<comment type="caution">
    <text evidence="14">The sequence shown here is derived from an EMBL/GenBank/DDBJ whole genome shotgun (WGS) entry which is preliminary data.</text>
</comment>
<dbReference type="InterPro" id="IPR051676">
    <property type="entry name" value="UPF0053_domain"/>
</dbReference>
<dbReference type="GO" id="GO:0050660">
    <property type="term" value="F:flavin adenine dinucleotide binding"/>
    <property type="evidence" value="ECO:0007669"/>
    <property type="project" value="InterPro"/>
</dbReference>
<dbReference type="InterPro" id="IPR002550">
    <property type="entry name" value="CNNM"/>
</dbReference>
<keyword evidence="15" id="KW-1185">Reference proteome</keyword>
<evidence type="ECO:0000256" key="7">
    <source>
        <dbReference type="ARBA" id="ARBA00023122"/>
    </source>
</evidence>
<evidence type="ECO:0000256" key="11">
    <source>
        <dbReference type="SAM" id="Phobius"/>
    </source>
</evidence>
<evidence type="ECO:0000259" key="13">
    <source>
        <dbReference type="PROSITE" id="PS51846"/>
    </source>
</evidence>
<evidence type="ECO:0000256" key="1">
    <source>
        <dbReference type="ARBA" id="ARBA00004651"/>
    </source>
</evidence>
<evidence type="ECO:0000259" key="12">
    <source>
        <dbReference type="PROSITE" id="PS51371"/>
    </source>
</evidence>
<evidence type="ECO:0000256" key="6">
    <source>
        <dbReference type="ARBA" id="ARBA00022989"/>
    </source>
</evidence>
<dbReference type="SUPFAM" id="SSF54631">
    <property type="entry name" value="CBS-domain pair"/>
    <property type="match status" value="1"/>
</dbReference>
<dbReference type="RefSeq" id="WP_188768099.1">
    <property type="nucleotide sequence ID" value="NZ_BMHK01000002.1"/>
</dbReference>
<dbReference type="AlphaFoldDB" id="A0A916TQ32"/>
<keyword evidence="6 10" id="KW-1133">Transmembrane helix</keyword>
<dbReference type="InterPro" id="IPR000644">
    <property type="entry name" value="CBS_dom"/>
</dbReference>
<dbReference type="SMART" id="SM01091">
    <property type="entry name" value="CorC_HlyC"/>
    <property type="match status" value="1"/>
</dbReference>
<evidence type="ECO:0000256" key="5">
    <source>
        <dbReference type="ARBA" id="ARBA00022737"/>
    </source>
</evidence>
<dbReference type="Gene3D" id="3.30.465.10">
    <property type="match status" value="1"/>
</dbReference>
<feature type="transmembrane region" description="Helical" evidence="11">
    <location>
        <begin position="61"/>
        <end position="81"/>
    </location>
</feature>
<evidence type="ECO:0000256" key="9">
    <source>
        <dbReference type="PROSITE-ProRule" id="PRU00703"/>
    </source>
</evidence>
<feature type="transmembrane region" description="Helical" evidence="11">
    <location>
        <begin position="6"/>
        <end position="30"/>
    </location>
</feature>
<dbReference type="InterPro" id="IPR044751">
    <property type="entry name" value="Ion_transp-like_CBS"/>
</dbReference>
<gene>
    <name evidence="14" type="ORF">GCM10011494_05440</name>
</gene>
<keyword evidence="5" id="KW-0677">Repeat</keyword>
<dbReference type="EMBL" id="BMHK01000002">
    <property type="protein sequence ID" value="GGB89993.1"/>
    <property type="molecule type" value="Genomic_DNA"/>
</dbReference>
<feature type="domain" description="CBS" evidence="12">
    <location>
        <begin position="221"/>
        <end position="281"/>
    </location>
</feature>
<dbReference type="PROSITE" id="PS51846">
    <property type="entry name" value="CNNM"/>
    <property type="match status" value="1"/>
</dbReference>
<name>A0A916TQ32_9SPHN</name>
<keyword evidence="3" id="KW-1003">Cell membrane</keyword>
<organism evidence="14 15">
    <name type="scientific">Novosphingobium endophyticum</name>
    <dbReference type="NCBI Taxonomy" id="1955250"/>
    <lineage>
        <taxon>Bacteria</taxon>
        <taxon>Pseudomonadati</taxon>
        <taxon>Pseudomonadota</taxon>
        <taxon>Alphaproteobacteria</taxon>
        <taxon>Sphingomonadales</taxon>
        <taxon>Sphingomonadaceae</taxon>
        <taxon>Novosphingobium</taxon>
    </lineage>
</organism>
<sequence length="444" mass="47445">MTPFPWTDLLIIAGLILLNGLFSMSELAIVSARTARLRVSADKGSGAARTALELAADPGKFLSTVQIGITLIGIVAGAYSGASLGGPVGERLALLGIPAQYAGTTGFALVIIATTYASLVVGELVPKQLALRAAEPIALLMARPMLLMARLMAPFVWLLDKSSGLLLRLMSIRGGGQEQLTAEELQMIFAEATRSGAIDEDERAMMAGVMRLADRPVRELMTPRNQLDWISVDASVAELRARIAESPHSLLPVAEEDASDQVLGILKVKEVLAALVDGRAIDIRAMMKKAEVIPDQLDAMDALRKLQQAEVSMAVVHDEYGHLEGIVTPSDVLAALAGTFVSHQDEGDEPLVVERADGSLLVSGAMPADALANRLDMTLPDDREFATAAGYVLAVLKKVPREGEFFSDQGWRIEVVDMDGLRIDKLLVEREDDTAVDDGVSEDG</sequence>
<comment type="similarity">
    <text evidence="2">Belongs to the UPF0053 family. Hemolysin C subfamily.</text>
</comment>
<dbReference type="InterPro" id="IPR036318">
    <property type="entry name" value="FAD-bd_PCMH-like_sf"/>
</dbReference>
<reference evidence="14" key="2">
    <citation type="submission" date="2020-09" db="EMBL/GenBank/DDBJ databases">
        <authorList>
            <person name="Sun Q."/>
            <person name="Zhou Y."/>
        </authorList>
    </citation>
    <scope>NUCLEOTIDE SEQUENCE</scope>
    <source>
        <strain evidence="14">CGMCC 1.15095</strain>
    </source>
</reference>
<dbReference type="GO" id="GO:0005886">
    <property type="term" value="C:plasma membrane"/>
    <property type="evidence" value="ECO:0007669"/>
    <property type="project" value="UniProtKB-SubCell"/>
</dbReference>
<keyword evidence="7 9" id="KW-0129">CBS domain</keyword>
<dbReference type="InterPro" id="IPR005170">
    <property type="entry name" value="Transptr-assoc_dom"/>
</dbReference>
<evidence type="ECO:0000313" key="14">
    <source>
        <dbReference type="EMBL" id="GGB89993.1"/>
    </source>
</evidence>
<accession>A0A916TQ32</accession>
<dbReference type="PANTHER" id="PTHR43099:SF5">
    <property type="entry name" value="HLYC_CORC FAMILY TRANSPORTER"/>
    <property type="match status" value="1"/>
</dbReference>
<dbReference type="PANTHER" id="PTHR43099">
    <property type="entry name" value="UPF0053 PROTEIN YRKA"/>
    <property type="match status" value="1"/>
</dbReference>
<feature type="transmembrane region" description="Helical" evidence="11">
    <location>
        <begin position="137"/>
        <end position="159"/>
    </location>
</feature>
<proteinExistence type="inferred from homology"/>
<evidence type="ECO:0000256" key="4">
    <source>
        <dbReference type="ARBA" id="ARBA00022692"/>
    </source>
</evidence>
<dbReference type="InterPro" id="IPR046342">
    <property type="entry name" value="CBS_dom_sf"/>
</dbReference>
<dbReference type="CDD" id="cd04590">
    <property type="entry name" value="CBS_pair_CorC_HlyC_assoc"/>
    <property type="match status" value="1"/>
</dbReference>
<dbReference type="Pfam" id="PF03471">
    <property type="entry name" value="CorC_HlyC"/>
    <property type="match status" value="1"/>
</dbReference>
<evidence type="ECO:0000256" key="8">
    <source>
        <dbReference type="ARBA" id="ARBA00023136"/>
    </source>
</evidence>
<feature type="domain" description="CBS" evidence="12">
    <location>
        <begin position="286"/>
        <end position="346"/>
    </location>
</feature>
<dbReference type="Pfam" id="PF01595">
    <property type="entry name" value="CNNM"/>
    <property type="match status" value="1"/>
</dbReference>